<dbReference type="CDD" id="cd00158">
    <property type="entry name" value="RHOD"/>
    <property type="match status" value="1"/>
</dbReference>
<keyword evidence="3" id="KW-1185">Reference proteome</keyword>
<evidence type="ECO:0000259" key="1">
    <source>
        <dbReference type="Pfam" id="PF00899"/>
    </source>
</evidence>
<evidence type="ECO:0000313" key="2">
    <source>
        <dbReference type="EMBL" id="MDT0646022.1"/>
    </source>
</evidence>
<dbReference type="PANTHER" id="PTHR10953:SF102">
    <property type="entry name" value="ADENYLYLTRANSFERASE AND SULFURTRANSFERASE MOCS3"/>
    <property type="match status" value="1"/>
</dbReference>
<gene>
    <name evidence="2" type="ORF">RM545_04910</name>
</gene>
<dbReference type="InterPro" id="IPR045886">
    <property type="entry name" value="ThiF/MoeB/HesA"/>
</dbReference>
<comment type="caution">
    <text evidence="2">The sequence shown here is derived from an EMBL/GenBank/DDBJ whole genome shotgun (WGS) entry which is preliminary data.</text>
</comment>
<protein>
    <submittedName>
        <fullName evidence="2">HesA/MoeB/ThiF family protein</fullName>
    </submittedName>
</protein>
<dbReference type="Pfam" id="PF00899">
    <property type="entry name" value="ThiF"/>
    <property type="match status" value="1"/>
</dbReference>
<dbReference type="InterPro" id="IPR000594">
    <property type="entry name" value="ThiF_NAD_FAD-bd"/>
</dbReference>
<feature type="domain" description="THIF-type NAD/FAD binding fold" evidence="1">
    <location>
        <begin position="4"/>
        <end position="236"/>
    </location>
</feature>
<sequence length="366" mass="39975">MSRFDRQTILPDFGIQGQEKLSGAKVLVVGAGGLGCPALLHIAAAGVGTIGIADGDTISESNLNRQTLYGQADVGKPKAQTAASVLQQKYPDVAFRIIPQFLTPENALEVISEYDLVLDGTDNFGTRYMINDACFLLGKPLIMGAIYQYEGQLAVFNYGEDPINYRDVYPHPPSSNEIPNCSETGVLGVLPGLIGTLQATEAIKLLSGVGTVLSNKILFYNLKTTSFFEIKAEANPEGRKKIPVSKEAFKAANYEINCGVAESISWEKAFDWTRNLKNSVLIDIRELNEEPGVENSEIEKIPMSVLVKDQTQIETFENILLFCKSGARSQKMAEELKIKFPEKKIFSVEGGILHPSSPLKKENHGA</sequence>
<dbReference type="InterPro" id="IPR035985">
    <property type="entry name" value="Ubiquitin-activating_enz"/>
</dbReference>
<accession>A0ABU3CI42</accession>
<dbReference type="Gene3D" id="3.40.50.720">
    <property type="entry name" value="NAD(P)-binding Rossmann-like Domain"/>
    <property type="match status" value="1"/>
</dbReference>
<dbReference type="Gene3D" id="3.40.250.10">
    <property type="entry name" value="Rhodanese-like domain"/>
    <property type="match status" value="1"/>
</dbReference>
<dbReference type="EMBL" id="JAVRHO010000005">
    <property type="protein sequence ID" value="MDT0646022.1"/>
    <property type="molecule type" value="Genomic_DNA"/>
</dbReference>
<dbReference type="RefSeq" id="WP_311494206.1">
    <property type="nucleotide sequence ID" value="NZ_JAVRHO010000005.1"/>
</dbReference>
<dbReference type="SUPFAM" id="SSF69572">
    <property type="entry name" value="Activating enzymes of the ubiquitin-like proteins"/>
    <property type="match status" value="1"/>
</dbReference>
<proteinExistence type="predicted"/>
<dbReference type="Proteomes" id="UP001245285">
    <property type="component" value="Unassembled WGS sequence"/>
</dbReference>
<evidence type="ECO:0000313" key="3">
    <source>
        <dbReference type="Proteomes" id="UP001245285"/>
    </source>
</evidence>
<dbReference type="PANTHER" id="PTHR10953">
    <property type="entry name" value="UBIQUITIN-ACTIVATING ENZYME E1"/>
    <property type="match status" value="1"/>
</dbReference>
<dbReference type="CDD" id="cd00757">
    <property type="entry name" value="ThiF_MoeB_HesA_family"/>
    <property type="match status" value="1"/>
</dbReference>
<organism evidence="2 3">
    <name type="scientific">Autumnicola lenta</name>
    <dbReference type="NCBI Taxonomy" id="3075593"/>
    <lineage>
        <taxon>Bacteria</taxon>
        <taxon>Pseudomonadati</taxon>
        <taxon>Bacteroidota</taxon>
        <taxon>Flavobacteriia</taxon>
        <taxon>Flavobacteriales</taxon>
        <taxon>Flavobacteriaceae</taxon>
        <taxon>Autumnicola</taxon>
    </lineage>
</organism>
<dbReference type="SUPFAM" id="SSF52821">
    <property type="entry name" value="Rhodanese/Cell cycle control phosphatase"/>
    <property type="match status" value="1"/>
</dbReference>
<dbReference type="InterPro" id="IPR036873">
    <property type="entry name" value="Rhodanese-like_dom_sf"/>
</dbReference>
<name>A0ABU3CI42_9FLAO</name>
<reference evidence="2 3" key="1">
    <citation type="submission" date="2023-09" db="EMBL/GenBank/DDBJ databases">
        <authorList>
            <person name="Rey-Velasco X."/>
        </authorList>
    </citation>
    <scope>NUCLEOTIDE SEQUENCE [LARGE SCALE GENOMIC DNA]</scope>
    <source>
        <strain evidence="2 3">F260</strain>
    </source>
</reference>